<dbReference type="NCBIfam" id="TIGR00095">
    <property type="entry name" value="16S rRNA (guanine(966)-N(2))-methyltransferase RsmD"/>
    <property type="match status" value="1"/>
</dbReference>
<dbReference type="PIRSF" id="PIRSF004553">
    <property type="entry name" value="CHP00095"/>
    <property type="match status" value="1"/>
</dbReference>
<evidence type="ECO:0000256" key="8">
    <source>
        <dbReference type="PIRNR" id="PIRNR004553"/>
    </source>
</evidence>
<dbReference type="EMBL" id="GU474871">
    <property type="protein sequence ID" value="ADI17694.1"/>
    <property type="molecule type" value="Genomic_DNA"/>
</dbReference>
<keyword evidence="6 8" id="KW-0808">Transferase</keyword>
<dbReference type="Pfam" id="PF03602">
    <property type="entry name" value="Cons_hypoth95"/>
    <property type="match status" value="1"/>
</dbReference>
<dbReference type="Gene3D" id="3.40.50.150">
    <property type="entry name" value="Vaccinia Virus protein VP39"/>
    <property type="match status" value="1"/>
</dbReference>
<dbReference type="InterPro" id="IPR002052">
    <property type="entry name" value="DNA_methylase_N6_adenine_CS"/>
</dbReference>
<sequence length="187" mass="21496">MQSIMPSIRIISGKIGGRNLKTSDNKNLRPTPAKMREQLFSWLRPVMNDYICLDLFAGSGALGLEAISNGAKKVVLVEQNQEIYTCLKNNCSELNILEQVELYRQSAENFVRRIKDIKFDLIFLDPPYNKDYINKILPKIVEKFVKNGTYIFIETNSYEEEVYHDSMELLKEASSGDSTGRLYQINK</sequence>
<dbReference type="InterPro" id="IPR029063">
    <property type="entry name" value="SAM-dependent_MTases_sf"/>
</dbReference>
<dbReference type="CDD" id="cd02440">
    <property type="entry name" value="AdoMet_MTases"/>
    <property type="match status" value="1"/>
</dbReference>
<reference evidence="9" key="1">
    <citation type="journal article" date="2011" name="Environ. Microbiol.">
        <title>Time-series analyses of Monterey Bay coastal microbial picoplankton using a 'genome proxy' microarray.</title>
        <authorList>
            <person name="Rich V.I."/>
            <person name="Pham V.D."/>
            <person name="Eppley J."/>
            <person name="Shi Y."/>
            <person name="DeLong E.F."/>
        </authorList>
    </citation>
    <scope>NUCLEOTIDE SEQUENCE</scope>
</reference>
<evidence type="ECO:0000256" key="6">
    <source>
        <dbReference type="ARBA" id="ARBA00022679"/>
    </source>
</evidence>
<accession>E0XTF3</accession>
<dbReference type="PANTHER" id="PTHR43542">
    <property type="entry name" value="METHYLTRANSFERASE"/>
    <property type="match status" value="1"/>
</dbReference>
<dbReference type="InterPro" id="IPR004398">
    <property type="entry name" value="RNA_MeTrfase_RsmD"/>
</dbReference>
<evidence type="ECO:0000256" key="2">
    <source>
        <dbReference type="ARBA" id="ARBA00005269"/>
    </source>
</evidence>
<proteinExistence type="inferred from homology"/>
<evidence type="ECO:0000256" key="1">
    <source>
        <dbReference type="ARBA" id="ARBA00002649"/>
    </source>
</evidence>
<evidence type="ECO:0000256" key="5">
    <source>
        <dbReference type="ARBA" id="ARBA00022603"/>
    </source>
</evidence>
<keyword evidence="8" id="KW-0698">rRNA processing</keyword>
<dbReference type="SUPFAM" id="SSF53335">
    <property type="entry name" value="S-adenosyl-L-methionine-dependent methyltransferases"/>
    <property type="match status" value="1"/>
</dbReference>
<evidence type="ECO:0000256" key="3">
    <source>
        <dbReference type="ARBA" id="ARBA00012141"/>
    </source>
</evidence>
<protein>
    <recommendedName>
        <fullName evidence="4 8">Ribosomal RNA small subunit methyltransferase D</fullName>
        <ecNumber evidence="3 8">2.1.1.171</ecNumber>
    </recommendedName>
</protein>
<name>E0XTF3_9GAMM</name>
<dbReference type="GO" id="GO:0052913">
    <property type="term" value="F:16S rRNA (guanine(966)-N(2))-methyltransferase activity"/>
    <property type="evidence" value="ECO:0007669"/>
    <property type="project" value="UniProtKB-EC"/>
</dbReference>
<dbReference type="GO" id="GO:0003676">
    <property type="term" value="F:nucleic acid binding"/>
    <property type="evidence" value="ECO:0007669"/>
    <property type="project" value="InterPro"/>
</dbReference>
<keyword evidence="5 8" id="KW-0489">Methyltransferase</keyword>
<organism evidence="9">
    <name type="scientific">uncultured gamma proteobacterium HF0130_23I23</name>
    <dbReference type="NCBI Taxonomy" id="710984"/>
    <lineage>
        <taxon>Bacteria</taxon>
        <taxon>Pseudomonadati</taxon>
        <taxon>Pseudomonadota</taxon>
        <taxon>Gammaproteobacteria</taxon>
        <taxon>environmental samples</taxon>
    </lineage>
</organism>
<dbReference type="EC" id="2.1.1.171" evidence="3 8"/>
<evidence type="ECO:0000256" key="4">
    <source>
        <dbReference type="ARBA" id="ARBA00013682"/>
    </source>
</evidence>
<comment type="catalytic activity">
    <reaction evidence="7 8">
        <text>guanosine(966) in 16S rRNA + S-adenosyl-L-methionine = N(2)-methylguanosine(966) in 16S rRNA + S-adenosyl-L-homocysteine + H(+)</text>
        <dbReference type="Rhea" id="RHEA:23548"/>
        <dbReference type="Rhea" id="RHEA-COMP:10211"/>
        <dbReference type="Rhea" id="RHEA-COMP:10212"/>
        <dbReference type="ChEBI" id="CHEBI:15378"/>
        <dbReference type="ChEBI" id="CHEBI:57856"/>
        <dbReference type="ChEBI" id="CHEBI:59789"/>
        <dbReference type="ChEBI" id="CHEBI:74269"/>
        <dbReference type="ChEBI" id="CHEBI:74481"/>
        <dbReference type="EC" id="2.1.1.171"/>
    </reaction>
</comment>
<dbReference type="AlphaFoldDB" id="E0XTF3"/>
<evidence type="ECO:0000256" key="7">
    <source>
        <dbReference type="ARBA" id="ARBA00048326"/>
    </source>
</evidence>
<dbReference type="PROSITE" id="PS00092">
    <property type="entry name" value="N6_MTASE"/>
    <property type="match status" value="1"/>
</dbReference>
<dbReference type="PANTHER" id="PTHR43542:SF1">
    <property type="entry name" value="METHYLTRANSFERASE"/>
    <property type="match status" value="1"/>
</dbReference>
<evidence type="ECO:0000313" key="9">
    <source>
        <dbReference type="EMBL" id="ADI17694.1"/>
    </source>
</evidence>
<comment type="similarity">
    <text evidence="2 8">Belongs to the methyltransferase superfamily. RsmD family.</text>
</comment>
<comment type="function">
    <text evidence="1 8">Specifically methylates the guanine in position 966 of 16S rRNA in the assembled 30S particle.</text>
</comment>
<keyword evidence="8" id="KW-0949">S-adenosyl-L-methionine</keyword>